<reference evidence="7 8" key="1">
    <citation type="submission" date="2016-10" db="EMBL/GenBank/DDBJ databases">
        <authorList>
            <person name="de Groot N.N."/>
        </authorList>
    </citation>
    <scope>NUCLEOTIDE SEQUENCE [LARGE SCALE GENOMIC DNA]</scope>
    <source>
        <strain evidence="7 8">YAD2003</strain>
    </source>
</reference>
<evidence type="ECO:0000259" key="5">
    <source>
        <dbReference type="Pfam" id="PF04542"/>
    </source>
</evidence>
<dbReference type="PANTHER" id="PTHR43133">
    <property type="entry name" value="RNA POLYMERASE ECF-TYPE SIGMA FACTO"/>
    <property type="match status" value="1"/>
</dbReference>
<evidence type="ECO:0000256" key="4">
    <source>
        <dbReference type="ARBA" id="ARBA00023163"/>
    </source>
</evidence>
<gene>
    <name evidence="7" type="ORF">SAMN02910265_02596</name>
</gene>
<dbReference type="SUPFAM" id="SSF88659">
    <property type="entry name" value="Sigma3 and sigma4 domains of RNA polymerase sigma factors"/>
    <property type="match status" value="1"/>
</dbReference>
<dbReference type="InterPro" id="IPR036388">
    <property type="entry name" value="WH-like_DNA-bd_sf"/>
</dbReference>
<dbReference type="AlphaFoldDB" id="A0A1H6KML7"/>
<dbReference type="Pfam" id="PF04542">
    <property type="entry name" value="Sigma70_r2"/>
    <property type="match status" value="1"/>
</dbReference>
<keyword evidence="3" id="KW-0731">Sigma factor</keyword>
<dbReference type="EMBL" id="FNWV01000010">
    <property type="protein sequence ID" value="SEH76764.1"/>
    <property type="molecule type" value="Genomic_DNA"/>
</dbReference>
<dbReference type="InterPro" id="IPR007627">
    <property type="entry name" value="RNA_pol_sigma70_r2"/>
</dbReference>
<accession>A0A1H6KML7</accession>
<dbReference type="InterPro" id="IPR013249">
    <property type="entry name" value="RNA_pol_sigma70_r4_t2"/>
</dbReference>
<feature type="domain" description="RNA polymerase sigma-70 region 2" evidence="5">
    <location>
        <begin position="11"/>
        <end position="77"/>
    </location>
</feature>
<dbReference type="PANTHER" id="PTHR43133:SF60">
    <property type="entry name" value="RNA POLYMERASE SIGMA FACTOR SIGV"/>
    <property type="match status" value="1"/>
</dbReference>
<dbReference type="Gene3D" id="1.10.10.10">
    <property type="entry name" value="Winged helix-like DNA-binding domain superfamily/Winged helix DNA-binding domain"/>
    <property type="match status" value="1"/>
</dbReference>
<evidence type="ECO:0000259" key="6">
    <source>
        <dbReference type="Pfam" id="PF08281"/>
    </source>
</evidence>
<keyword evidence="2" id="KW-0805">Transcription regulation</keyword>
<feature type="domain" description="RNA polymerase sigma factor 70 region 4 type 2" evidence="6">
    <location>
        <begin position="98"/>
        <end position="148"/>
    </location>
</feature>
<dbReference type="Proteomes" id="UP000183190">
    <property type="component" value="Unassembled WGS sequence"/>
</dbReference>
<dbReference type="NCBIfam" id="TIGR02937">
    <property type="entry name" value="sigma70-ECF"/>
    <property type="match status" value="1"/>
</dbReference>
<dbReference type="Gene3D" id="1.10.1740.10">
    <property type="match status" value="1"/>
</dbReference>
<name>A0A1H6KML7_RUMFL</name>
<dbReference type="RefSeq" id="WP_081348261.1">
    <property type="nucleotide sequence ID" value="NZ_FNWV01000010.1"/>
</dbReference>
<evidence type="ECO:0000256" key="3">
    <source>
        <dbReference type="ARBA" id="ARBA00023082"/>
    </source>
</evidence>
<dbReference type="SUPFAM" id="SSF88946">
    <property type="entry name" value="Sigma2 domain of RNA polymerase sigma factors"/>
    <property type="match status" value="1"/>
</dbReference>
<proteinExistence type="inferred from homology"/>
<evidence type="ECO:0000313" key="7">
    <source>
        <dbReference type="EMBL" id="SEH76764.1"/>
    </source>
</evidence>
<comment type="similarity">
    <text evidence="1">Belongs to the sigma-70 factor family. ECF subfamily.</text>
</comment>
<evidence type="ECO:0000256" key="2">
    <source>
        <dbReference type="ARBA" id="ARBA00023015"/>
    </source>
</evidence>
<dbReference type="InterPro" id="IPR014284">
    <property type="entry name" value="RNA_pol_sigma-70_dom"/>
</dbReference>
<dbReference type="InterPro" id="IPR013324">
    <property type="entry name" value="RNA_pol_sigma_r3/r4-like"/>
</dbReference>
<dbReference type="InterPro" id="IPR013325">
    <property type="entry name" value="RNA_pol_sigma_r2"/>
</dbReference>
<sequence length="159" mass="18558">MLTNGCAREAVEKYGDMLYRICLVMLKNTADAEDAVQETFIKLVQRTVAFDSADHEKAWLITVATNKCRDMLRYRQRHKTESEELLQGYFIEKNDSGILEALSELDEKYRLILVLYYVEDYKIDQISEITGISVSAVKMRLSRGRKLLKEKYRKEYVVA</sequence>
<dbReference type="Pfam" id="PF08281">
    <property type="entry name" value="Sigma70_r4_2"/>
    <property type="match status" value="1"/>
</dbReference>
<dbReference type="OrthoDB" id="2594372at2"/>
<dbReference type="CDD" id="cd06171">
    <property type="entry name" value="Sigma70_r4"/>
    <property type="match status" value="1"/>
</dbReference>
<keyword evidence="4" id="KW-0804">Transcription</keyword>
<dbReference type="GO" id="GO:0016987">
    <property type="term" value="F:sigma factor activity"/>
    <property type="evidence" value="ECO:0007669"/>
    <property type="project" value="UniProtKB-KW"/>
</dbReference>
<evidence type="ECO:0000313" key="8">
    <source>
        <dbReference type="Proteomes" id="UP000183190"/>
    </source>
</evidence>
<protein>
    <submittedName>
        <fullName evidence="7">RNA polymerase sigma-70 factor, ECF subfamily</fullName>
    </submittedName>
</protein>
<dbReference type="GO" id="GO:0006352">
    <property type="term" value="P:DNA-templated transcription initiation"/>
    <property type="evidence" value="ECO:0007669"/>
    <property type="project" value="InterPro"/>
</dbReference>
<organism evidence="7 8">
    <name type="scientific">Ruminococcus flavefaciens</name>
    <dbReference type="NCBI Taxonomy" id="1265"/>
    <lineage>
        <taxon>Bacteria</taxon>
        <taxon>Bacillati</taxon>
        <taxon>Bacillota</taxon>
        <taxon>Clostridia</taxon>
        <taxon>Eubacteriales</taxon>
        <taxon>Oscillospiraceae</taxon>
        <taxon>Ruminococcus</taxon>
    </lineage>
</organism>
<dbReference type="InterPro" id="IPR039425">
    <property type="entry name" value="RNA_pol_sigma-70-like"/>
</dbReference>
<evidence type="ECO:0000256" key="1">
    <source>
        <dbReference type="ARBA" id="ARBA00010641"/>
    </source>
</evidence>
<dbReference type="GO" id="GO:0003677">
    <property type="term" value="F:DNA binding"/>
    <property type="evidence" value="ECO:0007669"/>
    <property type="project" value="InterPro"/>
</dbReference>